<feature type="region of interest" description="Disordered" evidence="1">
    <location>
        <begin position="261"/>
        <end position="281"/>
    </location>
</feature>
<evidence type="ECO:0000259" key="2">
    <source>
        <dbReference type="Pfam" id="PF11274"/>
    </source>
</evidence>
<organism evidence="3 6">
    <name type="scientific">Claviceps arundinis</name>
    <dbReference type="NCBI Taxonomy" id="1623583"/>
    <lineage>
        <taxon>Eukaryota</taxon>
        <taxon>Fungi</taxon>
        <taxon>Dikarya</taxon>
        <taxon>Ascomycota</taxon>
        <taxon>Pezizomycotina</taxon>
        <taxon>Sordariomycetes</taxon>
        <taxon>Hypocreomycetidae</taxon>
        <taxon>Hypocreales</taxon>
        <taxon>Clavicipitaceae</taxon>
        <taxon>Claviceps</taxon>
    </lineage>
</organism>
<reference evidence="3 5" key="1">
    <citation type="journal article" date="2020" name="bioRxiv">
        <title>Whole genome comparisons of ergot fungi reveals the divergence and evolution of species within the genus Claviceps are the result of varying mechanisms driving genome evolution and host range expansion.</title>
        <authorList>
            <person name="Wyka S.A."/>
            <person name="Mondo S.J."/>
            <person name="Liu M."/>
            <person name="Dettman J."/>
            <person name="Nalam V."/>
            <person name="Broders K.D."/>
        </authorList>
    </citation>
    <scope>NUCLEOTIDE SEQUENCE</scope>
    <source>
        <strain evidence="3">CCC 1102</strain>
        <strain evidence="4 5">LM583</strain>
    </source>
</reference>
<protein>
    <recommendedName>
        <fullName evidence="2">DUF3074 domain-containing protein</fullName>
    </recommendedName>
</protein>
<feature type="domain" description="DUF3074" evidence="2">
    <location>
        <begin position="126"/>
        <end position="348"/>
    </location>
</feature>
<evidence type="ECO:0000313" key="5">
    <source>
        <dbReference type="Proteomes" id="UP000742024"/>
    </source>
</evidence>
<feature type="compositionally biased region" description="Acidic residues" evidence="1">
    <location>
        <begin position="478"/>
        <end position="488"/>
    </location>
</feature>
<dbReference type="EMBL" id="SRPR01000025">
    <property type="protein sequence ID" value="KAG5965978.1"/>
    <property type="molecule type" value="Genomic_DNA"/>
</dbReference>
<dbReference type="InterPro" id="IPR051213">
    <property type="entry name" value="START_lipid_transfer"/>
</dbReference>
<dbReference type="Proteomes" id="UP000742024">
    <property type="component" value="Unassembled WGS sequence"/>
</dbReference>
<dbReference type="Proteomes" id="UP000784919">
    <property type="component" value="Unassembled WGS sequence"/>
</dbReference>
<evidence type="ECO:0000313" key="4">
    <source>
        <dbReference type="EMBL" id="KAG5965978.1"/>
    </source>
</evidence>
<dbReference type="Pfam" id="PF11274">
    <property type="entry name" value="DUF3074"/>
    <property type="match status" value="1"/>
</dbReference>
<feature type="region of interest" description="Disordered" evidence="1">
    <location>
        <begin position="560"/>
        <end position="621"/>
    </location>
</feature>
<name>A0A9P7SPT1_9HYPO</name>
<dbReference type="Gene3D" id="3.30.530.20">
    <property type="match status" value="1"/>
</dbReference>
<accession>A0A9P7SPT1</accession>
<keyword evidence="5" id="KW-1185">Reference proteome</keyword>
<dbReference type="SUPFAM" id="SSF55961">
    <property type="entry name" value="Bet v1-like"/>
    <property type="match status" value="1"/>
</dbReference>
<feature type="compositionally biased region" description="Polar residues" evidence="1">
    <location>
        <begin position="386"/>
        <end position="403"/>
    </location>
</feature>
<feature type="compositionally biased region" description="Basic and acidic residues" evidence="1">
    <location>
        <begin position="560"/>
        <end position="612"/>
    </location>
</feature>
<evidence type="ECO:0000256" key="1">
    <source>
        <dbReference type="SAM" id="MobiDB-lite"/>
    </source>
</evidence>
<comment type="caution">
    <text evidence="3">The sequence shown here is derived from an EMBL/GenBank/DDBJ whole genome shotgun (WGS) entry which is preliminary data.</text>
</comment>
<feature type="compositionally biased region" description="Low complexity" evidence="1">
    <location>
        <begin position="404"/>
        <end position="421"/>
    </location>
</feature>
<feature type="compositionally biased region" description="Low complexity" evidence="1">
    <location>
        <begin position="458"/>
        <end position="468"/>
    </location>
</feature>
<sequence length="679" mass="74172">MASHHQPLKALAPIDWNDVLQHDLGTFLNDSFEQAQIAIDSVPSAATAATGVKTAATTGRARAKTDSAVIYNPAPVPSAPLLDTPATAELSAQLRKEWKEIKTNPKDNPLGISVYKLAGKDGKGAWFARRSVHVGLSFEQWKTGLQREFAESINVQGAPGSGNIRGIGAEKVVEHRHVEDAGHLDVFHLSAQFPGPTAPRDFITLLLTSDFSHRVNTDGNERNPLRQYMIVSKPCVHPECPPRQGIIRGQYESVEIIREIPGEADDDESAGATRKRSVSSADLLSGDKYKSANLSRAGDDAGGDPSLRAVEWLMITRSDPGGSVPRFLIEKGTPPGIIGDAGKFLDWVTELTTAPYDTEETKHADGDDTTVGDQQTPHHDRAAQKQMPTTYNNMQTQGPTQKPSQAFNQASSESQSQSQSAGYNDWTPSSTGLYGIINGALGVAGAVASGLRSQLGISPSFTSSSQDSLDSKIQGDRDTDDVDADVDAGADRQSDASSLRSFASALEKSITGEKAAPESSSTYSDESKSQPLPSLETKDLQKLVERRQKLDRNYAQFQERMRSMREDAKEKDASSLAKLREKHDKEVAKQEAKYEREMRKLEEKRAQEERKAEARRRKVAERQEKSSLMLELEKARTDRDVAMKEIELLRRQVGELQAQNTMLVVRLGRVAGGGAVEMS</sequence>
<dbReference type="PANTHER" id="PTHR19308:SF14">
    <property type="entry name" value="START DOMAIN-CONTAINING PROTEIN"/>
    <property type="match status" value="1"/>
</dbReference>
<dbReference type="OrthoDB" id="5403181at2759"/>
<dbReference type="AlphaFoldDB" id="A0A9P7SPT1"/>
<dbReference type="InterPro" id="IPR023393">
    <property type="entry name" value="START-like_dom_sf"/>
</dbReference>
<gene>
    <name evidence="3" type="ORF">E4U56_001766</name>
    <name evidence="4" type="ORF">E4U57_003333</name>
</gene>
<evidence type="ECO:0000313" key="6">
    <source>
        <dbReference type="Proteomes" id="UP000784919"/>
    </source>
</evidence>
<proteinExistence type="predicted"/>
<dbReference type="PANTHER" id="PTHR19308">
    <property type="entry name" value="PHOSPHATIDYLCHOLINE TRANSFER PROTEIN"/>
    <property type="match status" value="1"/>
</dbReference>
<evidence type="ECO:0000313" key="3">
    <source>
        <dbReference type="EMBL" id="KAG5965530.1"/>
    </source>
</evidence>
<feature type="region of interest" description="Disordered" evidence="1">
    <location>
        <begin position="356"/>
        <end position="424"/>
    </location>
</feature>
<dbReference type="InterPro" id="IPR024500">
    <property type="entry name" value="DUF3074"/>
</dbReference>
<dbReference type="EMBL" id="SRPS01000151">
    <property type="protein sequence ID" value="KAG5965530.1"/>
    <property type="molecule type" value="Genomic_DNA"/>
</dbReference>
<feature type="region of interest" description="Disordered" evidence="1">
    <location>
        <begin position="458"/>
        <end position="539"/>
    </location>
</feature>